<feature type="compositionally biased region" description="Low complexity" evidence="2">
    <location>
        <begin position="26"/>
        <end position="37"/>
    </location>
</feature>
<feature type="region of interest" description="Disordered" evidence="2">
    <location>
        <begin position="23"/>
        <end position="60"/>
    </location>
</feature>
<dbReference type="HAMAP" id="MF_00634">
    <property type="entry name" value="UPF0235"/>
    <property type="match status" value="1"/>
</dbReference>
<dbReference type="InterPro" id="IPR036591">
    <property type="entry name" value="YggU-like_sf"/>
</dbReference>
<dbReference type="EMBL" id="JBHFFA010000004">
    <property type="protein sequence ID" value="KAL2630969.1"/>
    <property type="molecule type" value="Genomic_DNA"/>
</dbReference>
<keyword evidence="4" id="KW-1185">Reference proteome</keyword>
<accession>A0ABD1YMR8</accession>
<evidence type="ECO:0000313" key="4">
    <source>
        <dbReference type="Proteomes" id="UP001605036"/>
    </source>
</evidence>
<comment type="similarity">
    <text evidence="1">Belongs to the UPF0235 family.</text>
</comment>
<comment type="caution">
    <text evidence="3">The sequence shown here is derived from an EMBL/GenBank/DDBJ whole genome shotgun (WGS) entry which is preliminary data.</text>
</comment>
<gene>
    <name evidence="3" type="ORF">R1flu_015655</name>
</gene>
<dbReference type="InterPro" id="IPR003746">
    <property type="entry name" value="DUF167"/>
</dbReference>
<dbReference type="SMART" id="SM01152">
    <property type="entry name" value="DUF167"/>
    <property type="match status" value="1"/>
</dbReference>
<protein>
    <submittedName>
        <fullName evidence="3">Uncharacterized protein</fullName>
    </submittedName>
</protein>
<evidence type="ECO:0000313" key="3">
    <source>
        <dbReference type="EMBL" id="KAL2630969.1"/>
    </source>
</evidence>
<dbReference type="PANTHER" id="PTHR47817:SF2">
    <property type="entry name" value="OS04G0686300 PROTEIN"/>
    <property type="match status" value="1"/>
</dbReference>
<evidence type="ECO:0000256" key="2">
    <source>
        <dbReference type="SAM" id="MobiDB-lite"/>
    </source>
</evidence>
<dbReference type="Pfam" id="PF02594">
    <property type="entry name" value="DUF167"/>
    <property type="match status" value="1"/>
</dbReference>
<dbReference type="SUPFAM" id="SSF69786">
    <property type="entry name" value="YggU-like"/>
    <property type="match status" value="1"/>
</dbReference>
<dbReference type="NCBIfam" id="TIGR00251">
    <property type="entry name" value="DUF167 family protein"/>
    <property type="match status" value="1"/>
</dbReference>
<dbReference type="Proteomes" id="UP001605036">
    <property type="component" value="Unassembled WGS sequence"/>
</dbReference>
<sequence>MFVFALSNSRVLVSRFPVVAKKMPKSTSSARPSSTPSDVKQSIPASIRSRSDNSVSISIHAKPGSKSSGITYVGDEKVGVQIDAPARDGEANEALLGFMAEVLGVRKREVALGTGARSREKVVIVQGMSAEEVYSILKAAALK</sequence>
<proteinExistence type="inferred from homology"/>
<reference evidence="3 4" key="1">
    <citation type="submission" date="2024-09" db="EMBL/GenBank/DDBJ databases">
        <title>Chromosome-scale assembly of Riccia fluitans.</title>
        <authorList>
            <person name="Paukszto L."/>
            <person name="Sawicki J."/>
            <person name="Karawczyk K."/>
            <person name="Piernik-Szablinska J."/>
            <person name="Szczecinska M."/>
            <person name="Mazdziarz M."/>
        </authorList>
    </citation>
    <scope>NUCLEOTIDE SEQUENCE [LARGE SCALE GENOMIC DNA]</scope>
    <source>
        <strain evidence="3">Rf_01</strain>
        <tissue evidence="3">Aerial parts of the thallus</tissue>
    </source>
</reference>
<dbReference type="AlphaFoldDB" id="A0ABD1YMR8"/>
<dbReference type="PANTHER" id="PTHR47817">
    <property type="entry name" value="OS04G0686300 PROTEIN"/>
    <property type="match status" value="1"/>
</dbReference>
<dbReference type="Gene3D" id="3.30.1200.10">
    <property type="entry name" value="YggU-like"/>
    <property type="match status" value="1"/>
</dbReference>
<evidence type="ECO:0000256" key="1">
    <source>
        <dbReference type="ARBA" id="ARBA00010364"/>
    </source>
</evidence>
<name>A0ABD1YMR8_9MARC</name>
<organism evidence="3 4">
    <name type="scientific">Riccia fluitans</name>
    <dbReference type="NCBI Taxonomy" id="41844"/>
    <lineage>
        <taxon>Eukaryota</taxon>
        <taxon>Viridiplantae</taxon>
        <taxon>Streptophyta</taxon>
        <taxon>Embryophyta</taxon>
        <taxon>Marchantiophyta</taxon>
        <taxon>Marchantiopsida</taxon>
        <taxon>Marchantiidae</taxon>
        <taxon>Marchantiales</taxon>
        <taxon>Ricciaceae</taxon>
        <taxon>Riccia</taxon>
    </lineage>
</organism>